<dbReference type="AlphaFoldDB" id="A0A0B6Y0K9"/>
<sequence length="76" mass="8730">SDPDESTSESEFSDIPLSYRQSNDQSRYEDPKLLEVNNDSSRESQLHQVEAASIAKGRRVLFFRNGDSHYKPKQVL</sequence>
<feature type="compositionally biased region" description="Acidic residues" evidence="1">
    <location>
        <begin position="1"/>
        <end position="12"/>
    </location>
</feature>
<proteinExistence type="predicted"/>
<gene>
    <name evidence="2" type="primary">ORF8446</name>
</gene>
<evidence type="ECO:0000313" key="2">
    <source>
        <dbReference type="EMBL" id="CEK49658.1"/>
    </source>
</evidence>
<name>A0A0B6Y0K9_9EUPU</name>
<dbReference type="EMBL" id="HACG01002793">
    <property type="protein sequence ID" value="CEK49658.1"/>
    <property type="molecule type" value="Transcribed_RNA"/>
</dbReference>
<feature type="non-terminal residue" evidence="2">
    <location>
        <position position="1"/>
    </location>
</feature>
<accession>A0A0B6Y0K9</accession>
<organism evidence="2">
    <name type="scientific">Arion vulgaris</name>
    <dbReference type="NCBI Taxonomy" id="1028688"/>
    <lineage>
        <taxon>Eukaryota</taxon>
        <taxon>Metazoa</taxon>
        <taxon>Spiralia</taxon>
        <taxon>Lophotrochozoa</taxon>
        <taxon>Mollusca</taxon>
        <taxon>Gastropoda</taxon>
        <taxon>Heterobranchia</taxon>
        <taxon>Euthyneura</taxon>
        <taxon>Panpulmonata</taxon>
        <taxon>Eupulmonata</taxon>
        <taxon>Stylommatophora</taxon>
        <taxon>Helicina</taxon>
        <taxon>Arionoidea</taxon>
        <taxon>Arionidae</taxon>
        <taxon>Arion</taxon>
    </lineage>
</organism>
<feature type="region of interest" description="Disordered" evidence="1">
    <location>
        <begin position="1"/>
        <end position="29"/>
    </location>
</feature>
<reference evidence="2" key="1">
    <citation type="submission" date="2014-12" db="EMBL/GenBank/DDBJ databases">
        <title>Insight into the proteome of Arion vulgaris.</title>
        <authorList>
            <person name="Aradska J."/>
            <person name="Bulat T."/>
            <person name="Smidak R."/>
            <person name="Sarate P."/>
            <person name="Gangsoo J."/>
            <person name="Sialana F."/>
            <person name="Bilban M."/>
            <person name="Lubec G."/>
        </authorList>
    </citation>
    <scope>NUCLEOTIDE SEQUENCE</scope>
    <source>
        <tissue evidence="2">Skin</tissue>
    </source>
</reference>
<evidence type="ECO:0000256" key="1">
    <source>
        <dbReference type="SAM" id="MobiDB-lite"/>
    </source>
</evidence>
<protein>
    <submittedName>
        <fullName evidence="2">Uncharacterized protein</fullName>
    </submittedName>
</protein>
<feature type="non-terminal residue" evidence="2">
    <location>
        <position position="76"/>
    </location>
</feature>